<dbReference type="InterPro" id="IPR036388">
    <property type="entry name" value="WH-like_DNA-bd_sf"/>
</dbReference>
<keyword evidence="2" id="KW-0238">DNA-binding</keyword>
<evidence type="ECO:0000313" key="5">
    <source>
        <dbReference type="EMBL" id="QCP33934.1"/>
    </source>
</evidence>
<dbReference type="SMART" id="SM00345">
    <property type="entry name" value="HTH_GNTR"/>
    <property type="match status" value="2"/>
</dbReference>
<keyword evidence="6" id="KW-1185">Reference proteome</keyword>
<proteinExistence type="predicted"/>
<dbReference type="AlphaFoldDB" id="A0A4P8IDY9"/>
<evidence type="ECO:0000313" key="6">
    <source>
        <dbReference type="Proteomes" id="UP000298653"/>
    </source>
</evidence>
<dbReference type="Proteomes" id="UP000298653">
    <property type="component" value="Chromosome"/>
</dbReference>
<dbReference type="PROSITE" id="PS50949">
    <property type="entry name" value="HTH_GNTR"/>
    <property type="match status" value="2"/>
</dbReference>
<dbReference type="SUPFAM" id="SSF46785">
    <property type="entry name" value="Winged helix' DNA-binding domain"/>
    <property type="match status" value="2"/>
</dbReference>
<evidence type="ECO:0000256" key="1">
    <source>
        <dbReference type="ARBA" id="ARBA00023015"/>
    </source>
</evidence>
<dbReference type="EMBL" id="CP040058">
    <property type="protein sequence ID" value="QCP33934.1"/>
    <property type="molecule type" value="Genomic_DNA"/>
</dbReference>
<sequence length="488" mass="56129">MKQKQTLFNYVYQNLKEQILSGRLQHGEKLPSMSRLCEFYHVGIRTVKDVLLRLKEEGYIQTEERKAAVVIYRQAGTDAAVRFVLERKTSILAVHQTIAVLVPPILSFCAQHYSKKDLDSMFRRHMNTKKQSPEEKGRICVNCIYEMMDHSENLLLRDLFASLEIYARMPFFQNYEHFVELVLKYNEFHSIEWVLEAFAANEPAEIVSRFRLLFQSVVPAVGQFMEELSEQCVNIPEDPVYGYRWAADCGRDHYYMQITRDLIDKIGTGRYKEGTFLPPEAQLASQYGVCVATMRNALSMLNELGFGQTMNAKGTRVILQNDDSAAQCLRNKAFQRDTLVYLSGLQLMAIAIKPAAVMAFDRMKEEGTQYIQDRLGDPEFILLDGLVRCVVRNLELDPLKMILKETGNLLHWGYYFSFFNEGMSGTDLLTLKSLKAYEKLKHGSAEEFGEHMSLCFCHILDFVRDHMVKFGLSKAARLISPKESLEEG</sequence>
<evidence type="ECO:0000259" key="4">
    <source>
        <dbReference type="PROSITE" id="PS50949"/>
    </source>
</evidence>
<dbReference type="GO" id="GO:0003677">
    <property type="term" value="F:DNA binding"/>
    <property type="evidence" value="ECO:0007669"/>
    <property type="project" value="UniProtKB-KW"/>
</dbReference>
<dbReference type="RefSeq" id="WP_137327538.1">
    <property type="nucleotide sequence ID" value="NZ_CP040058.1"/>
</dbReference>
<dbReference type="KEGG" id="arf:AR1Y2_0480"/>
<dbReference type="OrthoDB" id="1972820at2"/>
<reference evidence="5 6" key="1">
    <citation type="submission" date="2019-05" db="EMBL/GenBank/DDBJ databases">
        <title>Complete genome sequencing of Anaerostipes rhamnosivorans.</title>
        <authorList>
            <person name="Bui T.P.N."/>
            <person name="de Vos W.M."/>
        </authorList>
    </citation>
    <scope>NUCLEOTIDE SEQUENCE [LARGE SCALE GENOMIC DNA]</scope>
    <source>
        <strain evidence="5 6">1y2</strain>
    </source>
</reference>
<accession>A0A4P8IDY9</accession>
<keyword evidence="1" id="KW-0805">Transcription regulation</keyword>
<evidence type="ECO:0000256" key="3">
    <source>
        <dbReference type="ARBA" id="ARBA00023163"/>
    </source>
</evidence>
<gene>
    <name evidence="5" type="ORF">AR1Y2_0480</name>
</gene>
<dbReference type="CDD" id="cd07377">
    <property type="entry name" value="WHTH_GntR"/>
    <property type="match status" value="2"/>
</dbReference>
<protein>
    <recommendedName>
        <fullName evidence="4">HTH gntR-type domain-containing protein</fullName>
    </recommendedName>
</protein>
<keyword evidence="3" id="KW-0804">Transcription</keyword>
<dbReference type="PANTHER" id="PTHR43537:SF24">
    <property type="entry name" value="GLUCONATE OPERON TRANSCRIPTIONAL REPRESSOR"/>
    <property type="match status" value="1"/>
</dbReference>
<dbReference type="InterPro" id="IPR036390">
    <property type="entry name" value="WH_DNA-bd_sf"/>
</dbReference>
<feature type="domain" description="HTH gntR-type" evidence="4">
    <location>
        <begin position="5"/>
        <end position="73"/>
    </location>
</feature>
<dbReference type="PANTHER" id="PTHR43537">
    <property type="entry name" value="TRANSCRIPTIONAL REGULATOR, GNTR FAMILY"/>
    <property type="match status" value="1"/>
</dbReference>
<feature type="domain" description="HTH gntR-type" evidence="4">
    <location>
        <begin position="252"/>
        <end position="320"/>
    </location>
</feature>
<dbReference type="InterPro" id="IPR000524">
    <property type="entry name" value="Tscrpt_reg_HTH_GntR"/>
</dbReference>
<organism evidence="5 6">
    <name type="scientific">Anaerostipes rhamnosivorans</name>
    <dbReference type="NCBI Taxonomy" id="1229621"/>
    <lineage>
        <taxon>Bacteria</taxon>
        <taxon>Bacillati</taxon>
        <taxon>Bacillota</taxon>
        <taxon>Clostridia</taxon>
        <taxon>Lachnospirales</taxon>
        <taxon>Lachnospiraceae</taxon>
        <taxon>Anaerostipes</taxon>
    </lineage>
</organism>
<dbReference type="Pfam" id="PF00392">
    <property type="entry name" value="GntR"/>
    <property type="match status" value="2"/>
</dbReference>
<dbReference type="GO" id="GO:0003700">
    <property type="term" value="F:DNA-binding transcription factor activity"/>
    <property type="evidence" value="ECO:0007669"/>
    <property type="project" value="InterPro"/>
</dbReference>
<dbReference type="Gene3D" id="1.10.10.10">
    <property type="entry name" value="Winged helix-like DNA-binding domain superfamily/Winged helix DNA-binding domain"/>
    <property type="match status" value="2"/>
</dbReference>
<evidence type="ECO:0000256" key="2">
    <source>
        <dbReference type="ARBA" id="ARBA00023125"/>
    </source>
</evidence>
<name>A0A4P8IDY9_9FIRM</name>